<dbReference type="Proteomes" id="UP000054166">
    <property type="component" value="Unassembled WGS sequence"/>
</dbReference>
<dbReference type="InParanoid" id="A0A0C3FNB3"/>
<feature type="domain" description="T6SS Phospholipase effector Tle1-like catalytic" evidence="1">
    <location>
        <begin position="29"/>
        <end position="136"/>
    </location>
</feature>
<gene>
    <name evidence="2" type="ORF">PILCRDRAFT_504843</name>
</gene>
<proteinExistence type="predicted"/>
<dbReference type="PANTHER" id="PTHR33840:SF2">
    <property type="entry name" value="TLE1 PHOSPHOLIPASE DOMAIN-CONTAINING PROTEIN"/>
    <property type="match status" value="1"/>
</dbReference>
<reference evidence="3" key="2">
    <citation type="submission" date="2015-01" db="EMBL/GenBank/DDBJ databases">
        <title>Evolutionary Origins and Diversification of the Mycorrhizal Mutualists.</title>
        <authorList>
            <consortium name="DOE Joint Genome Institute"/>
            <consortium name="Mycorrhizal Genomics Consortium"/>
            <person name="Kohler A."/>
            <person name="Kuo A."/>
            <person name="Nagy L.G."/>
            <person name="Floudas D."/>
            <person name="Copeland A."/>
            <person name="Barry K.W."/>
            <person name="Cichocki N."/>
            <person name="Veneault-Fourrey C."/>
            <person name="LaButti K."/>
            <person name="Lindquist E.A."/>
            <person name="Lipzen A."/>
            <person name="Lundell T."/>
            <person name="Morin E."/>
            <person name="Murat C."/>
            <person name="Riley R."/>
            <person name="Ohm R."/>
            <person name="Sun H."/>
            <person name="Tunlid A."/>
            <person name="Henrissat B."/>
            <person name="Grigoriev I.V."/>
            <person name="Hibbett D.S."/>
            <person name="Martin F."/>
        </authorList>
    </citation>
    <scope>NUCLEOTIDE SEQUENCE [LARGE SCALE GENOMIC DNA]</scope>
    <source>
        <strain evidence="3">F 1598</strain>
    </source>
</reference>
<accession>A0A0C3FNB3</accession>
<dbReference type="AlphaFoldDB" id="A0A0C3FNB3"/>
<reference evidence="2 3" key="1">
    <citation type="submission" date="2014-04" db="EMBL/GenBank/DDBJ databases">
        <authorList>
            <consortium name="DOE Joint Genome Institute"/>
            <person name="Kuo A."/>
            <person name="Tarkka M."/>
            <person name="Buscot F."/>
            <person name="Kohler A."/>
            <person name="Nagy L.G."/>
            <person name="Floudas D."/>
            <person name="Copeland A."/>
            <person name="Barry K.W."/>
            <person name="Cichocki N."/>
            <person name="Veneault-Fourrey C."/>
            <person name="LaButti K."/>
            <person name="Lindquist E.A."/>
            <person name="Lipzen A."/>
            <person name="Lundell T."/>
            <person name="Morin E."/>
            <person name="Murat C."/>
            <person name="Sun H."/>
            <person name="Tunlid A."/>
            <person name="Henrissat B."/>
            <person name="Grigoriev I.V."/>
            <person name="Hibbett D.S."/>
            <person name="Martin F."/>
            <person name="Nordberg H.P."/>
            <person name="Cantor M.N."/>
            <person name="Hua S.X."/>
        </authorList>
    </citation>
    <scope>NUCLEOTIDE SEQUENCE [LARGE SCALE GENOMIC DNA]</scope>
    <source>
        <strain evidence="2 3">F 1598</strain>
    </source>
</reference>
<keyword evidence="3" id="KW-1185">Reference proteome</keyword>
<dbReference type="HOGENOM" id="CLU_149501_0_0_1"/>
<sequence>MTRSLRPATPTSSNISTIYSAESEALSNRNLVLCFDETTNKLGADRLTNVVHMFELLQKDSQRQICYYQPGIGTYDGTVPLQEQTTSLSSKLSMIADAAFANGIRKRILGGYRFLMTDYRLGDRIYMFGFSRGSNTICHLFYCAA</sequence>
<evidence type="ECO:0000313" key="2">
    <source>
        <dbReference type="EMBL" id="KIM81204.1"/>
    </source>
</evidence>
<evidence type="ECO:0000259" key="1">
    <source>
        <dbReference type="Pfam" id="PF09994"/>
    </source>
</evidence>
<evidence type="ECO:0000313" key="3">
    <source>
        <dbReference type="Proteomes" id="UP000054166"/>
    </source>
</evidence>
<protein>
    <recommendedName>
        <fullName evidence="1">T6SS Phospholipase effector Tle1-like catalytic domain-containing protein</fullName>
    </recommendedName>
</protein>
<dbReference type="STRING" id="765440.A0A0C3FNB3"/>
<dbReference type="OrthoDB" id="3162439at2759"/>
<dbReference type="Pfam" id="PF09994">
    <property type="entry name" value="T6SS_Tle1-like_cat"/>
    <property type="match status" value="1"/>
</dbReference>
<dbReference type="EMBL" id="KN833000">
    <property type="protein sequence ID" value="KIM81204.1"/>
    <property type="molecule type" value="Genomic_DNA"/>
</dbReference>
<dbReference type="InterPro" id="IPR018712">
    <property type="entry name" value="Tle1-like_cat"/>
</dbReference>
<name>A0A0C3FNB3_PILCF</name>
<dbReference type="PANTHER" id="PTHR33840">
    <property type="match status" value="1"/>
</dbReference>
<organism evidence="2 3">
    <name type="scientific">Piloderma croceum (strain F 1598)</name>
    <dbReference type="NCBI Taxonomy" id="765440"/>
    <lineage>
        <taxon>Eukaryota</taxon>
        <taxon>Fungi</taxon>
        <taxon>Dikarya</taxon>
        <taxon>Basidiomycota</taxon>
        <taxon>Agaricomycotina</taxon>
        <taxon>Agaricomycetes</taxon>
        <taxon>Agaricomycetidae</taxon>
        <taxon>Atheliales</taxon>
        <taxon>Atheliaceae</taxon>
        <taxon>Piloderma</taxon>
    </lineage>
</organism>